<dbReference type="EMBL" id="LAKJ01000012">
    <property type="protein sequence ID" value="KKI63782.1"/>
    <property type="molecule type" value="Genomic_DNA"/>
</dbReference>
<evidence type="ECO:0000259" key="5">
    <source>
        <dbReference type="Pfam" id="PF00501"/>
    </source>
</evidence>
<dbReference type="Pfam" id="PF00501">
    <property type="entry name" value="AMP-binding"/>
    <property type="match status" value="1"/>
</dbReference>
<feature type="domain" description="AMP-dependent synthetase/ligase" evidence="5">
    <location>
        <begin position="13"/>
        <end position="358"/>
    </location>
</feature>
<reference evidence="7 8" key="1">
    <citation type="submission" date="2015-03" db="EMBL/GenBank/DDBJ databases">
        <title>Genome Assembly of Staphylococcus cohnii subsp. cohnii strain G22B2.</title>
        <authorList>
            <person name="Nair G."/>
            <person name="Kaur G."/>
            <person name="Khatri I."/>
            <person name="Singh N.K."/>
            <person name="Sathyabama S."/>
            <person name="Maurya S.K."/>
            <person name="Subramanian S."/>
            <person name="Agrewala J.N."/>
            <person name="Mayilraj S."/>
        </authorList>
    </citation>
    <scope>NUCLEOTIDE SEQUENCE [LARGE SCALE GENOMIC DNA]</scope>
    <source>
        <strain evidence="7 8">G22B2</strain>
    </source>
</reference>
<dbReference type="PANTHER" id="PTHR43201">
    <property type="entry name" value="ACYL-COA SYNTHETASE"/>
    <property type="match status" value="1"/>
</dbReference>
<feature type="domain" description="AMP-binding enzyme C-terminal" evidence="6">
    <location>
        <begin position="408"/>
        <end position="483"/>
    </location>
</feature>
<evidence type="ECO:0000256" key="1">
    <source>
        <dbReference type="ARBA" id="ARBA00006432"/>
    </source>
</evidence>
<dbReference type="RefSeq" id="WP_019469789.1">
    <property type="nucleotide sequence ID" value="NZ_LAKJ01000012.1"/>
</dbReference>
<evidence type="ECO:0000313" key="7">
    <source>
        <dbReference type="EMBL" id="KKI63782.1"/>
    </source>
</evidence>
<dbReference type="InterPro" id="IPR045851">
    <property type="entry name" value="AMP-bd_C_sf"/>
</dbReference>
<dbReference type="PANTHER" id="PTHR43201:SF5">
    <property type="entry name" value="MEDIUM-CHAIN ACYL-COA LIGASE ACSF2, MITOCHONDRIAL"/>
    <property type="match status" value="1"/>
</dbReference>
<dbReference type="InterPro" id="IPR042099">
    <property type="entry name" value="ANL_N_sf"/>
</dbReference>
<dbReference type="InterPro" id="IPR000873">
    <property type="entry name" value="AMP-dep_synth/lig_dom"/>
</dbReference>
<dbReference type="GO" id="GO:0031956">
    <property type="term" value="F:medium-chain fatty acid-CoA ligase activity"/>
    <property type="evidence" value="ECO:0007669"/>
    <property type="project" value="TreeGrafter"/>
</dbReference>
<comment type="caution">
    <text evidence="7">The sequence shown here is derived from an EMBL/GenBank/DDBJ whole genome shotgun (WGS) entry which is preliminary data.</text>
</comment>
<protein>
    <recommendedName>
        <fullName evidence="2">Putative long chain fatty acid-CoA ligase VraA</fullName>
    </recommendedName>
    <alternativeName>
        <fullName evidence="4">Acyl-CoA synthetase</fullName>
    </alternativeName>
</protein>
<proteinExistence type="inferred from homology"/>
<dbReference type="PROSITE" id="PS00455">
    <property type="entry name" value="AMP_BINDING"/>
    <property type="match status" value="1"/>
</dbReference>
<sequence length="508" mass="56738">MNYDWIKTRATFDDEKAAVIDPFKGTEWTYQDLNIRAENLANYLQDQGVKRGDVVGIFTPNDVALLDLMFASFKLGAVYLPINWRLKTQEIKSVIEDSNVKLIFYAEKHVSSLEGIADDLLHMDIDSNAYDEIVDPSQHRPFNTVSVEGSDLASLMYTSGTTGLPKGVMFSYDSLVNNPINIALTYKINSTYTTIVSTPMFHVLGFNDLTLPLLMAGGTLILQRYFNGEALNDLMAKYQPNYLIQIPTMYYAMLVAENFDLKNFESIDFLIQGGSSPLPMVQKKFNSLGYSIINGYGLTEAPLVMVNTPENGAQKPGSIGKPVMFMDICIFDDNFEEVEVGEIGELGVRGNNITPGYWNKPEETAKTFHGEYFLTGDLAKVDEDGDVYIVDRRKEMIITGGENVLPSEVETVLAEHPLVAQGVVVGYDSPKYGESVAAAVVLTEDDPDFEAKLDTHMRENIAGYKIPRLYLKLTHMPLNSTSKADKLELQKYMNEKAQQEAKDVDDLN</sequence>
<evidence type="ECO:0000256" key="3">
    <source>
        <dbReference type="ARBA" id="ARBA00022598"/>
    </source>
</evidence>
<evidence type="ECO:0000256" key="4">
    <source>
        <dbReference type="ARBA" id="ARBA00032875"/>
    </source>
</evidence>
<dbReference type="AlphaFoldDB" id="A0A0M2NUV4"/>
<dbReference type="GO" id="GO:0006631">
    <property type="term" value="P:fatty acid metabolic process"/>
    <property type="evidence" value="ECO:0007669"/>
    <property type="project" value="TreeGrafter"/>
</dbReference>
<evidence type="ECO:0000313" key="8">
    <source>
        <dbReference type="Proteomes" id="UP000034455"/>
    </source>
</evidence>
<organism evidence="7 8">
    <name type="scientific">Staphylococcus cohnii subsp. cohnii</name>
    <dbReference type="NCBI Taxonomy" id="74704"/>
    <lineage>
        <taxon>Bacteria</taxon>
        <taxon>Bacillati</taxon>
        <taxon>Bacillota</taxon>
        <taxon>Bacilli</taxon>
        <taxon>Bacillales</taxon>
        <taxon>Staphylococcaceae</taxon>
        <taxon>Staphylococcus</taxon>
        <taxon>Staphylococcus cohnii species complex</taxon>
    </lineage>
</organism>
<comment type="similarity">
    <text evidence="1">Belongs to the ATP-dependent AMP-binding enzyme family.</text>
</comment>
<evidence type="ECO:0000256" key="2">
    <source>
        <dbReference type="ARBA" id="ARBA00017625"/>
    </source>
</evidence>
<evidence type="ECO:0000259" key="6">
    <source>
        <dbReference type="Pfam" id="PF13193"/>
    </source>
</evidence>
<dbReference type="InterPro" id="IPR025110">
    <property type="entry name" value="AMP-bd_C"/>
</dbReference>
<name>A0A0M2NUV4_STACC</name>
<dbReference type="Gene3D" id="3.40.50.12780">
    <property type="entry name" value="N-terminal domain of ligase-like"/>
    <property type="match status" value="1"/>
</dbReference>
<gene>
    <name evidence="7" type="ORF">UF66_0271</name>
</gene>
<dbReference type="Gene3D" id="3.30.300.30">
    <property type="match status" value="1"/>
</dbReference>
<dbReference type="InterPro" id="IPR020845">
    <property type="entry name" value="AMP-binding_CS"/>
</dbReference>
<dbReference type="PATRIC" id="fig|74704.6.peg.280"/>
<accession>A0A0M2NUV4</accession>
<dbReference type="SUPFAM" id="SSF56801">
    <property type="entry name" value="Acetyl-CoA synthetase-like"/>
    <property type="match status" value="1"/>
</dbReference>
<keyword evidence="3 7" id="KW-0436">Ligase</keyword>
<dbReference type="Pfam" id="PF13193">
    <property type="entry name" value="AMP-binding_C"/>
    <property type="match status" value="1"/>
</dbReference>
<dbReference type="Proteomes" id="UP000034455">
    <property type="component" value="Unassembled WGS sequence"/>
</dbReference>